<dbReference type="EMBL" id="BTRK01000003">
    <property type="protein sequence ID" value="GMR42995.1"/>
    <property type="molecule type" value="Genomic_DNA"/>
</dbReference>
<dbReference type="GO" id="GO:0061700">
    <property type="term" value="C:GATOR2 complex"/>
    <property type="evidence" value="ECO:0007669"/>
    <property type="project" value="TreeGrafter"/>
</dbReference>
<feature type="region of interest" description="Disordered" evidence="3">
    <location>
        <begin position="506"/>
        <end position="550"/>
    </location>
</feature>
<evidence type="ECO:0000256" key="2">
    <source>
        <dbReference type="ARBA" id="ARBA00022737"/>
    </source>
</evidence>
<evidence type="ECO:0000313" key="5">
    <source>
        <dbReference type="EMBL" id="GMR42995.1"/>
    </source>
</evidence>
<dbReference type="AlphaFoldDB" id="A0AAN5CEP6"/>
<feature type="region of interest" description="Disordered" evidence="3">
    <location>
        <begin position="562"/>
        <end position="586"/>
    </location>
</feature>
<feature type="region of interest" description="Disordered" evidence="3">
    <location>
        <begin position="51"/>
        <end position="97"/>
    </location>
</feature>
<dbReference type="GO" id="GO:0005774">
    <property type="term" value="C:vacuolar membrane"/>
    <property type="evidence" value="ECO:0007669"/>
    <property type="project" value="TreeGrafter"/>
</dbReference>
<protein>
    <recommendedName>
        <fullName evidence="4">GATOR2 complex protein MIO zinc-ribbon like domain-containing protein</fullName>
    </recommendedName>
</protein>
<feature type="non-terminal residue" evidence="5">
    <location>
        <position position="887"/>
    </location>
</feature>
<dbReference type="Proteomes" id="UP001328107">
    <property type="component" value="Unassembled WGS sequence"/>
</dbReference>
<feature type="compositionally biased region" description="Basic and acidic residues" evidence="3">
    <location>
        <begin position="637"/>
        <end position="646"/>
    </location>
</feature>
<keyword evidence="2" id="KW-0677">Repeat</keyword>
<feature type="compositionally biased region" description="Basic and acidic residues" evidence="3">
    <location>
        <begin position="15"/>
        <end position="24"/>
    </location>
</feature>
<dbReference type="GO" id="GO:0016239">
    <property type="term" value="P:positive regulation of macroautophagy"/>
    <property type="evidence" value="ECO:0007669"/>
    <property type="project" value="TreeGrafter"/>
</dbReference>
<evidence type="ECO:0000313" key="6">
    <source>
        <dbReference type="Proteomes" id="UP001328107"/>
    </source>
</evidence>
<feature type="non-terminal residue" evidence="5">
    <location>
        <position position="1"/>
    </location>
</feature>
<keyword evidence="1" id="KW-0853">WD repeat</keyword>
<name>A0AAN5CEP6_9BILA</name>
<feature type="compositionally biased region" description="Acidic residues" evidence="3">
    <location>
        <begin position="564"/>
        <end position="585"/>
    </location>
</feature>
<reference evidence="6" key="1">
    <citation type="submission" date="2022-10" db="EMBL/GenBank/DDBJ databases">
        <title>Genome assembly of Pristionchus species.</title>
        <authorList>
            <person name="Yoshida K."/>
            <person name="Sommer R.J."/>
        </authorList>
    </citation>
    <scope>NUCLEOTIDE SEQUENCE [LARGE SCALE GENOMIC DNA]</scope>
    <source>
        <strain evidence="6">RS5460</strain>
    </source>
</reference>
<dbReference type="PANTHER" id="PTHR46200">
    <property type="entry name" value="GATOR COMPLEX PROTEIN WDR24"/>
    <property type="match status" value="1"/>
</dbReference>
<feature type="region of interest" description="Disordered" evidence="3">
    <location>
        <begin position="625"/>
        <end position="646"/>
    </location>
</feature>
<feature type="region of interest" description="Disordered" evidence="3">
    <location>
        <begin position="204"/>
        <end position="233"/>
    </location>
</feature>
<dbReference type="InterPro" id="IPR031488">
    <property type="entry name" value="Zn_ribbon_mio"/>
</dbReference>
<feature type="domain" description="GATOR2 complex protein MIO zinc-ribbon like" evidence="4">
    <location>
        <begin position="354"/>
        <end position="386"/>
    </location>
</feature>
<evidence type="ECO:0000259" key="4">
    <source>
        <dbReference type="Pfam" id="PF17034"/>
    </source>
</evidence>
<feature type="compositionally biased region" description="Basic residues" evidence="3">
    <location>
        <begin position="52"/>
        <end position="61"/>
    </location>
</feature>
<organism evidence="5 6">
    <name type="scientific">Pristionchus mayeri</name>
    <dbReference type="NCBI Taxonomy" id="1317129"/>
    <lineage>
        <taxon>Eukaryota</taxon>
        <taxon>Metazoa</taxon>
        <taxon>Ecdysozoa</taxon>
        <taxon>Nematoda</taxon>
        <taxon>Chromadorea</taxon>
        <taxon>Rhabditida</taxon>
        <taxon>Rhabditina</taxon>
        <taxon>Diplogasteromorpha</taxon>
        <taxon>Diplogasteroidea</taxon>
        <taxon>Neodiplogasteridae</taxon>
        <taxon>Pristionchus</taxon>
    </lineage>
</organism>
<evidence type="ECO:0000256" key="3">
    <source>
        <dbReference type="SAM" id="MobiDB-lite"/>
    </source>
</evidence>
<feature type="compositionally biased region" description="Acidic residues" evidence="3">
    <location>
        <begin position="79"/>
        <end position="89"/>
    </location>
</feature>
<keyword evidence="6" id="KW-1185">Reference proteome</keyword>
<comment type="caution">
    <text evidence="5">The sequence shown here is derived from an EMBL/GenBank/DDBJ whole genome shotgun (WGS) entry which is preliminary data.</text>
</comment>
<dbReference type="InterPro" id="IPR037590">
    <property type="entry name" value="WDR24"/>
</dbReference>
<dbReference type="GO" id="GO:0005829">
    <property type="term" value="C:cytosol"/>
    <property type="evidence" value="ECO:0007669"/>
    <property type="project" value="TreeGrafter"/>
</dbReference>
<evidence type="ECO:0000256" key="1">
    <source>
        <dbReference type="ARBA" id="ARBA00022574"/>
    </source>
</evidence>
<dbReference type="Pfam" id="PF17034">
    <property type="entry name" value="zinc_ribbon_16"/>
    <property type="match status" value="1"/>
</dbReference>
<sequence length="887" mass="103193">QTEEGEYMTRTVYTENRKEQHGPRLALRPKDLVVDFALDQYEPGFRDDVLLKKKRRGRRVSSRNGNGSIRGGERRENETSGEEDGEREEDCEKRTSQLARWRMKTRLRAKDKTNLERVPRTEAPSPVHDPMDDDARYGTFGEYHYGLQPTDVRRKTNEDLAWHGSSRSAHTWRTLPDEAFTVQETVGVRIEEDEKKGWRDGLRRRKWGESEESSDLPTPPPDSPEEGETAASSVEELMRRHADANDIQTCAVIAIVFGRLMIDLLGEPLVFSWIAAYESMLDRLRLMTAVTEVRKYCVLPAIANKSLTGTYLKLGCVSCRKLVSGGKCEKCERNVAATLCAVCHRTLSGLGWSCGGCGHASHSKHARDWFDRMPQCPVVECDCECAYWAPPEETQPLLLRPKSLKKRPERAPQRAMTVESFLLCDQLMAAEMQEEYYRRRAWRMRAHLGSPEYIQKLIQERQKKVAKLKRHGVDIEMQEFDKWRDLSSSSEEEVFVYRRGKRLRVKRRKKGKRDREGRRLMPAMPGFRGPLSRRLRNLEEAEDEEKEEKKKRIKALKKLGSIVDSEDEEGEEGGGEGEEENEEKEEVPWDCSCDDCEDCQLMRGWRRQLDAIERLRGAKRAARGTGVRWSHRRRREKREEAKKERDAFAASLQRAMAREWGQRPRWKRPRARRFRPIVREGVVDSDEGRSSDDSCVTVIDKQRLPHSAPSNFKRVREGMGMGKEPRVPEEFRSNYATFTLESMAQMLEWQAVEWQRQLGVRRRLPRAFYRHPLFSMNKQELMEMPFARLQEHLADVNGVLRRLFSRRTAARVHAERVRPRGGGWRKRGRGLSGCGYSMKEWGGRKRKGRMTGRRGWRAAILAPRKPRFVYNPAKGDYGRRLLEEREE</sequence>
<feature type="region of interest" description="Disordered" evidence="3">
    <location>
        <begin position="1"/>
        <end position="24"/>
    </location>
</feature>
<dbReference type="GO" id="GO:1904263">
    <property type="term" value="P:positive regulation of TORC1 signaling"/>
    <property type="evidence" value="ECO:0007669"/>
    <property type="project" value="TreeGrafter"/>
</dbReference>
<dbReference type="PANTHER" id="PTHR46200:SF1">
    <property type="entry name" value="GATOR COMPLEX PROTEIN WDR24"/>
    <property type="match status" value="1"/>
</dbReference>
<proteinExistence type="predicted"/>
<gene>
    <name evidence="5" type="ORF">PMAYCL1PPCAC_13190</name>
</gene>
<accession>A0AAN5CEP6</accession>